<accession>A0AAV9X154</accession>
<dbReference type="GO" id="GO:0030245">
    <property type="term" value="P:cellulose catabolic process"/>
    <property type="evidence" value="ECO:0007669"/>
    <property type="project" value="UniProtKB-KW"/>
</dbReference>
<name>A0AAV9X154_9PEZI</name>
<reference evidence="14 15" key="1">
    <citation type="submission" date="2019-10" db="EMBL/GenBank/DDBJ databases">
        <authorList>
            <person name="Palmer J.M."/>
        </authorList>
    </citation>
    <scope>NUCLEOTIDE SEQUENCE [LARGE SCALE GENOMIC DNA]</scope>
    <source>
        <strain evidence="14 15">TWF694</strain>
    </source>
</reference>
<dbReference type="GO" id="GO:0005576">
    <property type="term" value="C:extracellular region"/>
    <property type="evidence" value="ECO:0007669"/>
    <property type="project" value="InterPro"/>
</dbReference>
<keyword evidence="6" id="KW-1015">Disulfide bond</keyword>
<dbReference type="GO" id="GO:0008810">
    <property type="term" value="F:cellulase activity"/>
    <property type="evidence" value="ECO:0007669"/>
    <property type="project" value="UniProtKB-EC"/>
</dbReference>
<comment type="similarity">
    <text evidence="2 11">Belongs to the glycosyl hydrolase 7 (cellulase C) family.</text>
</comment>
<feature type="compositionally biased region" description="Low complexity" evidence="12">
    <location>
        <begin position="70"/>
        <end position="96"/>
    </location>
</feature>
<evidence type="ECO:0000256" key="9">
    <source>
        <dbReference type="ARBA" id="ARBA00023295"/>
    </source>
</evidence>
<feature type="domain" description="CBM1" evidence="13">
    <location>
        <begin position="135"/>
        <end position="171"/>
    </location>
</feature>
<keyword evidence="5 11" id="KW-0136">Cellulose degradation</keyword>
<dbReference type="InterPro" id="IPR013320">
    <property type="entry name" value="ConA-like_dom_sf"/>
</dbReference>
<evidence type="ECO:0000256" key="5">
    <source>
        <dbReference type="ARBA" id="ARBA00023001"/>
    </source>
</evidence>
<evidence type="ECO:0000256" key="6">
    <source>
        <dbReference type="ARBA" id="ARBA00023157"/>
    </source>
</evidence>
<comment type="caution">
    <text evidence="14">The sequence shown here is derived from an EMBL/GenBank/DDBJ whole genome shotgun (WGS) entry which is preliminary data.</text>
</comment>
<evidence type="ECO:0000256" key="11">
    <source>
        <dbReference type="RuleBase" id="RU361164"/>
    </source>
</evidence>
<dbReference type="SUPFAM" id="SSF49899">
    <property type="entry name" value="Concanavalin A-like lectins/glucanases"/>
    <property type="match status" value="1"/>
</dbReference>
<organism evidence="14 15">
    <name type="scientific">Orbilia ellipsospora</name>
    <dbReference type="NCBI Taxonomy" id="2528407"/>
    <lineage>
        <taxon>Eukaryota</taxon>
        <taxon>Fungi</taxon>
        <taxon>Dikarya</taxon>
        <taxon>Ascomycota</taxon>
        <taxon>Pezizomycotina</taxon>
        <taxon>Orbiliomycetes</taxon>
        <taxon>Orbiliales</taxon>
        <taxon>Orbiliaceae</taxon>
        <taxon>Orbilia</taxon>
    </lineage>
</organism>
<dbReference type="InterPro" id="IPR035971">
    <property type="entry name" value="CBD_sf"/>
</dbReference>
<protein>
    <recommendedName>
        <fullName evidence="11">Glucanase</fullName>
        <ecNumber evidence="11">3.2.1.-</ecNumber>
    </recommendedName>
</protein>
<keyword evidence="15" id="KW-1185">Reference proteome</keyword>
<evidence type="ECO:0000313" key="15">
    <source>
        <dbReference type="Proteomes" id="UP001365542"/>
    </source>
</evidence>
<dbReference type="SUPFAM" id="SSF57180">
    <property type="entry name" value="Cellulose-binding domain"/>
    <property type="match status" value="1"/>
</dbReference>
<dbReference type="Pfam" id="PF00840">
    <property type="entry name" value="Glyco_hydro_7"/>
    <property type="match status" value="1"/>
</dbReference>
<dbReference type="Proteomes" id="UP001365542">
    <property type="component" value="Unassembled WGS sequence"/>
</dbReference>
<evidence type="ECO:0000256" key="3">
    <source>
        <dbReference type="ARBA" id="ARBA00022729"/>
    </source>
</evidence>
<dbReference type="Pfam" id="PF00734">
    <property type="entry name" value="CBM_1"/>
    <property type="match status" value="1"/>
</dbReference>
<evidence type="ECO:0000256" key="1">
    <source>
        <dbReference type="ARBA" id="ARBA00000966"/>
    </source>
</evidence>
<evidence type="ECO:0000256" key="12">
    <source>
        <dbReference type="SAM" id="MobiDB-lite"/>
    </source>
</evidence>
<evidence type="ECO:0000313" key="14">
    <source>
        <dbReference type="EMBL" id="KAK6532086.1"/>
    </source>
</evidence>
<feature type="region of interest" description="Disordered" evidence="12">
    <location>
        <begin position="69"/>
        <end position="96"/>
    </location>
</feature>
<dbReference type="PROSITE" id="PS00562">
    <property type="entry name" value="CBM1_1"/>
    <property type="match status" value="1"/>
</dbReference>
<keyword evidence="8" id="KW-0119">Carbohydrate metabolism</keyword>
<dbReference type="EMBL" id="JAVHJO010000012">
    <property type="protein sequence ID" value="KAK6532086.1"/>
    <property type="molecule type" value="Genomic_DNA"/>
</dbReference>
<dbReference type="AlphaFoldDB" id="A0AAV9X154"/>
<dbReference type="PANTHER" id="PTHR33753">
    <property type="entry name" value="1,4-BETA-D-GLUCAN CELLOBIOHYDROLASE B"/>
    <property type="match status" value="1"/>
</dbReference>
<evidence type="ECO:0000256" key="7">
    <source>
        <dbReference type="ARBA" id="ARBA00023180"/>
    </source>
</evidence>
<gene>
    <name evidence="14" type="primary">EGL1_1</name>
    <name evidence="14" type="ORF">TWF694_003248</name>
</gene>
<keyword evidence="4 11" id="KW-0378">Hydrolase</keyword>
<keyword evidence="10 11" id="KW-0624">Polysaccharide degradation</keyword>
<dbReference type="SMART" id="SM00236">
    <property type="entry name" value="fCBD"/>
    <property type="match status" value="1"/>
</dbReference>
<dbReference type="Gene3D" id="2.70.100.10">
    <property type="entry name" value="Glycoside hydrolase, family 7, domain"/>
    <property type="match status" value="1"/>
</dbReference>
<comment type="catalytic activity">
    <reaction evidence="1">
        <text>Endohydrolysis of (1-&gt;4)-beta-D-glucosidic linkages in cellulose, lichenin and cereal beta-D-glucans.</text>
        <dbReference type="EC" id="3.2.1.4"/>
    </reaction>
</comment>
<dbReference type="InterPro" id="IPR001722">
    <property type="entry name" value="Glyco_hydro_7"/>
</dbReference>
<keyword evidence="7" id="KW-0325">Glycoprotein</keyword>
<dbReference type="PROSITE" id="PS51164">
    <property type="entry name" value="CBM1_2"/>
    <property type="match status" value="1"/>
</dbReference>
<proteinExistence type="inferred from homology"/>
<dbReference type="EC" id="3.2.1.-" evidence="11"/>
<dbReference type="InterPro" id="IPR037019">
    <property type="entry name" value="Glyco_hydro_7_sf"/>
</dbReference>
<evidence type="ECO:0000256" key="10">
    <source>
        <dbReference type="ARBA" id="ARBA00023326"/>
    </source>
</evidence>
<dbReference type="GO" id="GO:0030248">
    <property type="term" value="F:cellulose binding"/>
    <property type="evidence" value="ECO:0007669"/>
    <property type="project" value="InterPro"/>
</dbReference>
<evidence type="ECO:0000256" key="4">
    <source>
        <dbReference type="ARBA" id="ARBA00022801"/>
    </source>
</evidence>
<dbReference type="PANTHER" id="PTHR33753:SF1">
    <property type="entry name" value="ENDO-BETA-1,4-GLUCANASE CELB"/>
    <property type="match status" value="1"/>
</dbReference>
<dbReference type="InterPro" id="IPR000254">
    <property type="entry name" value="CBD"/>
</dbReference>
<keyword evidence="9 11" id="KW-0326">Glycosidase</keyword>
<keyword evidence="3" id="KW-0732">Signal</keyword>
<evidence type="ECO:0000256" key="8">
    <source>
        <dbReference type="ARBA" id="ARBA00023277"/>
    </source>
</evidence>
<sequence>MGQALARGMVLIFSIWNDAGQNMNWLDSGSSGPCSSTEGNPSTILANNPGTHVIFSNIRWGDIGSTGGNVVSSSSTTTTTKTTTTSSKTTTPVTTTKSTTTTTKVTTTPVTTTKSTTTTTKSTTTTTKTTTANGATQSQWGQCGGIGWTGPTACTSPYTCNQLNPYYYQCL</sequence>
<evidence type="ECO:0000259" key="13">
    <source>
        <dbReference type="PROSITE" id="PS51164"/>
    </source>
</evidence>
<evidence type="ECO:0000256" key="2">
    <source>
        <dbReference type="ARBA" id="ARBA00006044"/>
    </source>
</evidence>
<dbReference type="PRINTS" id="PR00734">
    <property type="entry name" value="GLHYDRLASE7"/>
</dbReference>